<dbReference type="EMBL" id="ABEU02000006">
    <property type="protein sequence ID" value="PNR52419.1"/>
    <property type="molecule type" value="Genomic_DNA"/>
</dbReference>
<dbReference type="EnsemblPlants" id="Pp3c6_10637V3.2">
    <property type="protein sequence ID" value="Pp3c6_10637V3.2"/>
    <property type="gene ID" value="Pp3c6_10637"/>
</dbReference>
<dbReference type="Proteomes" id="UP000006727">
    <property type="component" value="Chromosome 6"/>
</dbReference>
<protein>
    <submittedName>
        <fullName evidence="1 2">Uncharacterized protein</fullName>
    </submittedName>
</protein>
<evidence type="ECO:0000313" key="2">
    <source>
        <dbReference type="EnsemblPlants" id="Pp3c6_10637V3.1"/>
    </source>
</evidence>
<evidence type="ECO:0000313" key="3">
    <source>
        <dbReference type="Proteomes" id="UP000006727"/>
    </source>
</evidence>
<reference evidence="1 3" key="1">
    <citation type="journal article" date="2008" name="Science">
        <title>The Physcomitrella genome reveals evolutionary insights into the conquest of land by plants.</title>
        <authorList>
            <person name="Rensing S."/>
            <person name="Lang D."/>
            <person name="Zimmer A."/>
            <person name="Terry A."/>
            <person name="Salamov A."/>
            <person name="Shapiro H."/>
            <person name="Nishiyama T."/>
            <person name="Perroud P.-F."/>
            <person name="Lindquist E."/>
            <person name="Kamisugi Y."/>
            <person name="Tanahashi T."/>
            <person name="Sakakibara K."/>
            <person name="Fujita T."/>
            <person name="Oishi K."/>
            <person name="Shin-I T."/>
            <person name="Kuroki Y."/>
            <person name="Toyoda A."/>
            <person name="Suzuki Y."/>
            <person name="Hashimoto A."/>
            <person name="Yamaguchi K."/>
            <person name="Sugano A."/>
            <person name="Kohara Y."/>
            <person name="Fujiyama A."/>
            <person name="Anterola A."/>
            <person name="Aoki S."/>
            <person name="Ashton N."/>
            <person name="Barbazuk W.B."/>
            <person name="Barker E."/>
            <person name="Bennetzen J."/>
            <person name="Bezanilla M."/>
            <person name="Blankenship R."/>
            <person name="Cho S.H."/>
            <person name="Dutcher S."/>
            <person name="Estelle M."/>
            <person name="Fawcett J.A."/>
            <person name="Gundlach H."/>
            <person name="Hanada K."/>
            <person name="Heyl A."/>
            <person name="Hicks K.A."/>
            <person name="Hugh J."/>
            <person name="Lohr M."/>
            <person name="Mayer K."/>
            <person name="Melkozernov A."/>
            <person name="Murata T."/>
            <person name="Nelson D."/>
            <person name="Pils B."/>
            <person name="Prigge M."/>
            <person name="Reiss B."/>
            <person name="Renner T."/>
            <person name="Rombauts S."/>
            <person name="Rushton P."/>
            <person name="Sanderfoot A."/>
            <person name="Schween G."/>
            <person name="Shiu S.-H."/>
            <person name="Stueber K."/>
            <person name="Theodoulou F.L."/>
            <person name="Tu H."/>
            <person name="Van de Peer Y."/>
            <person name="Verrier P.J."/>
            <person name="Waters E."/>
            <person name="Wood A."/>
            <person name="Yang L."/>
            <person name="Cove D."/>
            <person name="Cuming A."/>
            <person name="Hasebe M."/>
            <person name="Lucas S."/>
            <person name="Mishler D.B."/>
            <person name="Reski R."/>
            <person name="Grigoriev I."/>
            <person name="Quatrano R.S."/>
            <person name="Boore J.L."/>
        </authorList>
    </citation>
    <scope>NUCLEOTIDE SEQUENCE [LARGE SCALE GENOMIC DNA]</scope>
    <source>
        <strain evidence="2 3">cv. Gransden 2004</strain>
    </source>
</reference>
<dbReference type="Gramene" id="Pp3c6_10637V3.2">
    <property type="protein sequence ID" value="Pp3c6_10637V3.2"/>
    <property type="gene ID" value="Pp3c6_10637"/>
</dbReference>
<name>A0A2K1KF89_PHYPA</name>
<sequence>MSLYCDANSPNLTNRRAPPATLSRCCDSSRSSTSPPKFSALEVLNRRSGAALLNTKLQHVCKWIRLPLQLITRFINWLSPTQCCCLSRVLASVTTLELTSKFSSTDHHSSIANLTNHQRGSVPYRNLQGGRRFCRTICVDDLLAPRLCKLSKDEVHAIFLVASFTC</sequence>
<dbReference type="AlphaFoldDB" id="A0A2K1KF89"/>
<keyword evidence="3" id="KW-1185">Reference proteome</keyword>
<proteinExistence type="predicted"/>
<accession>A0A2K1KF89</accession>
<organism evidence="1">
    <name type="scientific">Physcomitrium patens</name>
    <name type="common">Spreading-leaved earth moss</name>
    <name type="synonym">Physcomitrella patens</name>
    <dbReference type="NCBI Taxonomy" id="3218"/>
    <lineage>
        <taxon>Eukaryota</taxon>
        <taxon>Viridiplantae</taxon>
        <taxon>Streptophyta</taxon>
        <taxon>Embryophyta</taxon>
        <taxon>Bryophyta</taxon>
        <taxon>Bryophytina</taxon>
        <taxon>Bryopsida</taxon>
        <taxon>Funariidae</taxon>
        <taxon>Funariales</taxon>
        <taxon>Funariaceae</taxon>
        <taxon>Physcomitrium</taxon>
    </lineage>
</organism>
<reference evidence="1 3" key="2">
    <citation type="journal article" date="2018" name="Plant J.">
        <title>The Physcomitrella patens chromosome-scale assembly reveals moss genome structure and evolution.</title>
        <authorList>
            <person name="Lang D."/>
            <person name="Ullrich K.K."/>
            <person name="Murat F."/>
            <person name="Fuchs J."/>
            <person name="Jenkins J."/>
            <person name="Haas F.B."/>
            <person name="Piednoel M."/>
            <person name="Gundlach H."/>
            <person name="Van Bel M."/>
            <person name="Meyberg R."/>
            <person name="Vives C."/>
            <person name="Morata J."/>
            <person name="Symeonidi A."/>
            <person name="Hiss M."/>
            <person name="Muchero W."/>
            <person name="Kamisugi Y."/>
            <person name="Saleh O."/>
            <person name="Blanc G."/>
            <person name="Decker E.L."/>
            <person name="van Gessel N."/>
            <person name="Grimwood J."/>
            <person name="Hayes R.D."/>
            <person name="Graham S.W."/>
            <person name="Gunter L.E."/>
            <person name="McDaniel S.F."/>
            <person name="Hoernstein S.N.W."/>
            <person name="Larsson A."/>
            <person name="Li F.W."/>
            <person name="Perroud P.F."/>
            <person name="Phillips J."/>
            <person name="Ranjan P."/>
            <person name="Rokshar D.S."/>
            <person name="Rothfels C.J."/>
            <person name="Schneider L."/>
            <person name="Shu S."/>
            <person name="Stevenson D.W."/>
            <person name="Thummler F."/>
            <person name="Tillich M."/>
            <person name="Villarreal Aguilar J.C."/>
            <person name="Widiez T."/>
            <person name="Wong G.K."/>
            <person name="Wymore A."/>
            <person name="Zhang Y."/>
            <person name="Zimmer A.D."/>
            <person name="Quatrano R.S."/>
            <person name="Mayer K.F.X."/>
            <person name="Goodstein D."/>
            <person name="Casacuberta J.M."/>
            <person name="Vandepoele K."/>
            <person name="Reski R."/>
            <person name="Cuming A.C."/>
            <person name="Tuskan G.A."/>
            <person name="Maumus F."/>
            <person name="Salse J."/>
            <person name="Schmutz J."/>
            <person name="Rensing S.A."/>
        </authorList>
    </citation>
    <scope>NUCLEOTIDE SEQUENCE [LARGE SCALE GENOMIC DNA]</scope>
    <source>
        <strain evidence="2 3">cv. Gransden 2004</strain>
    </source>
</reference>
<evidence type="ECO:0000313" key="1">
    <source>
        <dbReference type="EMBL" id="PNR52419.1"/>
    </source>
</evidence>
<dbReference type="InParanoid" id="A0A2K1KF89"/>
<reference evidence="2" key="3">
    <citation type="submission" date="2020-12" db="UniProtKB">
        <authorList>
            <consortium name="EnsemblPlants"/>
        </authorList>
    </citation>
    <scope>IDENTIFICATION</scope>
</reference>
<dbReference type="Gramene" id="Pp3c6_10637V3.1">
    <property type="protein sequence ID" value="Pp3c6_10637V3.1"/>
    <property type="gene ID" value="Pp3c6_10637"/>
</dbReference>
<dbReference type="EnsemblPlants" id="Pp3c6_10637V3.1">
    <property type="protein sequence ID" value="Pp3c6_10637V3.1"/>
    <property type="gene ID" value="Pp3c6_10637"/>
</dbReference>
<gene>
    <name evidence="1" type="ORF">PHYPA_008793</name>
</gene>